<evidence type="ECO:0000256" key="2">
    <source>
        <dbReference type="ARBA" id="ARBA00006478"/>
    </source>
</evidence>
<evidence type="ECO:0000256" key="11">
    <source>
        <dbReference type="ARBA" id="ARBA00049535"/>
    </source>
</evidence>
<keyword evidence="15" id="KW-1185">Reference proteome</keyword>
<dbReference type="GO" id="GO:0004749">
    <property type="term" value="F:ribose phosphate diphosphokinase activity"/>
    <property type="evidence" value="ECO:0007669"/>
    <property type="project" value="UniProtKB-EC"/>
</dbReference>
<evidence type="ECO:0000256" key="7">
    <source>
        <dbReference type="ARBA" id="ARBA00022741"/>
    </source>
</evidence>
<dbReference type="GO" id="GO:0000287">
    <property type="term" value="F:magnesium ion binding"/>
    <property type="evidence" value="ECO:0007669"/>
    <property type="project" value="InterPro"/>
</dbReference>
<protein>
    <recommendedName>
        <fullName evidence="3">ribose-phosphate diphosphokinase</fullName>
        <ecNumber evidence="3">2.7.6.1</ecNumber>
    </recommendedName>
</protein>
<feature type="domain" description="Ribose-phosphate pyrophosphokinase N-terminal" evidence="13">
    <location>
        <begin position="246"/>
        <end position="360"/>
    </location>
</feature>
<comment type="catalytic activity">
    <reaction evidence="11">
        <text>D-ribose 5-phosphate + ATP = 5-phospho-alpha-D-ribose 1-diphosphate + AMP + H(+)</text>
        <dbReference type="Rhea" id="RHEA:15609"/>
        <dbReference type="ChEBI" id="CHEBI:15378"/>
        <dbReference type="ChEBI" id="CHEBI:30616"/>
        <dbReference type="ChEBI" id="CHEBI:58017"/>
        <dbReference type="ChEBI" id="CHEBI:78346"/>
        <dbReference type="ChEBI" id="CHEBI:456215"/>
        <dbReference type="EC" id="2.7.6.1"/>
    </reaction>
</comment>
<dbReference type="SUPFAM" id="SSF53271">
    <property type="entry name" value="PRTase-like"/>
    <property type="match status" value="2"/>
</dbReference>
<keyword evidence="8" id="KW-0418">Kinase</keyword>
<comment type="caution">
    <text evidence="14">The sequence shown here is derived from an EMBL/GenBank/DDBJ whole genome shotgun (WGS) entry which is preliminary data.</text>
</comment>
<dbReference type="GO" id="GO:0006015">
    <property type="term" value="P:5-phosphoribose 1-diphosphate biosynthetic process"/>
    <property type="evidence" value="ECO:0007669"/>
    <property type="project" value="TreeGrafter"/>
</dbReference>
<comment type="pathway">
    <text evidence="1">Metabolic intermediate biosynthesis; 5-phospho-alpha-D-ribose 1-diphosphate biosynthesis; 5-phospho-alpha-D-ribose 1-diphosphate from D-ribose 5-phosphate (route I): step 1/1.</text>
</comment>
<dbReference type="EMBL" id="JATAAI010000003">
    <property type="protein sequence ID" value="KAK1747055.1"/>
    <property type="molecule type" value="Genomic_DNA"/>
</dbReference>
<accession>A0AAD8YKK8</accession>
<name>A0AAD8YKK8_9STRA</name>
<dbReference type="GO" id="GO:0002189">
    <property type="term" value="C:ribose phosphate diphosphokinase complex"/>
    <property type="evidence" value="ECO:0007669"/>
    <property type="project" value="TreeGrafter"/>
</dbReference>
<dbReference type="Pfam" id="PF13793">
    <property type="entry name" value="Pribosyltran_N"/>
    <property type="match status" value="1"/>
</dbReference>
<gene>
    <name evidence="14" type="ORF">QTG54_002399</name>
</gene>
<dbReference type="EC" id="2.7.6.1" evidence="3"/>
<dbReference type="PANTHER" id="PTHR10210:SF32">
    <property type="entry name" value="RIBOSE-PHOSPHATE PYROPHOSPHOKINASE 2"/>
    <property type="match status" value="1"/>
</dbReference>
<dbReference type="SMART" id="SM01400">
    <property type="entry name" value="Pribosyltran_N"/>
    <property type="match status" value="1"/>
</dbReference>
<dbReference type="InterPro" id="IPR005946">
    <property type="entry name" value="Rib-P_diPkinase"/>
</dbReference>
<evidence type="ECO:0000256" key="1">
    <source>
        <dbReference type="ARBA" id="ARBA00004996"/>
    </source>
</evidence>
<dbReference type="FunFam" id="3.40.50.2020:FF:000007">
    <property type="entry name" value="Ribose-phosphate pyrophosphokinase"/>
    <property type="match status" value="1"/>
</dbReference>
<dbReference type="Pfam" id="PF14572">
    <property type="entry name" value="Pribosyl_synth"/>
    <property type="match status" value="1"/>
</dbReference>
<evidence type="ECO:0000313" key="15">
    <source>
        <dbReference type="Proteomes" id="UP001224775"/>
    </source>
</evidence>
<comment type="similarity">
    <text evidence="2">Belongs to the ribose-phosphate pyrophosphokinase family.</text>
</comment>
<dbReference type="GO" id="GO:0006164">
    <property type="term" value="P:purine nucleotide biosynthetic process"/>
    <property type="evidence" value="ECO:0007669"/>
    <property type="project" value="TreeGrafter"/>
</dbReference>
<dbReference type="InterPro" id="IPR029099">
    <property type="entry name" value="Pribosyltran_N"/>
</dbReference>
<dbReference type="CDD" id="cd06223">
    <property type="entry name" value="PRTases_typeI"/>
    <property type="match status" value="1"/>
</dbReference>
<reference evidence="14" key="1">
    <citation type="submission" date="2023-06" db="EMBL/GenBank/DDBJ databases">
        <title>Survivors Of The Sea: Transcriptome response of Skeletonema marinoi to long-term dormancy.</title>
        <authorList>
            <person name="Pinder M.I.M."/>
            <person name="Kourtchenko O."/>
            <person name="Robertson E.K."/>
            <person name="Larsson T."/>
            <person name="Maumus F."/>
            <person name="Osuna-Cruz C.M."/>
            <person name="Vancaester E."/>
            <person name="Stenow R."/>
            <person name="Vandepoele K."/>
            <person name="Ploug H."/>
            <person name="Bruchert V."/>
            <person name="Godhe A."/>
            <person name="Topel M."/>
        </authorList>
    </citation>
    <scope>NUCLEOTIDE SEQUENCE</scope>
    <source>
        <strain evidence="14">R05AC</strain>
    </source>
</reference>
<dbReference type="GO" id="GO:0005524">
    <property type="term" value="F:ATP binding"/>
    <property type="evidence" value="ECO:0007669"/>
    <property type="project" value="UniProtKB-KW"/>
</dbReference>
<keyword evidence="9" id="KW-0067">ATP-binding</keyword>
<dbReference type="InterPro" id="IPR000836">
    <property type="entry name" value="PRTase_dom"/>
</dbReference>
<dbReference type="InterPro" id="IPR029057">
    <property type="entry name" value="PRTase-like"/>
</dbReference>
<dbReference type="GO" id="GO:0005737">
    <property type="term" value="C:cytoplasm"/>
    <property type="evidence" value="ECO:0007669"/>
    <property type="project" value="TreeGrafter"/>
</dbReference>
<proteinExistence type="inferred from homology"/>
<keyword evidence="10" id="KW-0460">Magnesium</keyword>
<evidence type="ECO:0000256" key="5">
    <source>
        <dbReference type="ARBA" id="ARBA00022723"/>
    </source>
</evidence>
<evidence type="ECO:0000256" key="6">
    <source>
        <dbReference type="ARBA" id="ARBA00022727"/>
    </source>
</evidence>
<keyword evidence="5" id="KW-0479">Metal-binding</keyword>
<evidence type="ECO:0000256" key="10">
    <source>
        <dbReference type="ARBA" id="ARBA00022842"/>
    </source>
</evidence>
<dbReference type="AlphaFoldDB" id="A0AAD8YKK8"/>
<keyword evidence="4 14" id="KW-0808">Transferase</keyword>
<organism evidence="14 15">
    <name type="scientific">Skeletonema marinoi</name>
    <dbReference type="NCBI Taxonomy" id="267567"/>
    <lineage>
        <taxon>Eukaryota</taxon>
        <taxon>Sar</taxon>
        <taxon>Stramenopiles</taxon>
        <taxon>Ochrophyta</taxon>
        <taxon>Bacillariophyta</taxon>
        <taxon>Coscinodiscophyceae</taxon>
        <taxon>Thalassiosirophycidae</taxon>
        <taxon>Thalassiosirales</taxon>
        <taxon>Skeletonemataceae</taxon>
        <taxon>Skeletonema</taxon>
        <taxon>Skeletonema marinoi-dohrnii complex</taxon>
    </lineage>
</organism>
<dbReference type="GO" id="GO:0016301">
    <property type="term" value="F:kinase activity"/>
    <property type="evidence" value="ECO:0007669"/>
    <property type="project" value="UniProtKB-KW"/>
</dbReference>
<feature type="region of interest" description="Disordered" evidence="12">
    <location>
        <begin position="66"/>
        <end position="87"/>
    </location>
</feature>
<evidence type="ECO:0000256" key="8">
    <source>
        <dbReference type="ARBA" id="ARBA00022777"/>
    </source>
</evidence>
<dbReference type="PANTHER" id="PTHR10210">
    <property type="entry name" value="RIBOSE-PHOSPHATE DIPHOSPHOKINASE FAMILY MEMBER"/>
    <property type="match status" value="1"/>
</dbReference>
<sequence length="598" mass="65643">MMIRAGLTKLATHARRANGRSVSFMSAAAVTTSRDTECAIGVAAGLTFLGIGFACADERTANCDQSKSETVQEESGNSFRTTSASNVKAQGCDMNKSERAFAFAMANGLFNAYEDGADNYEYDLDADEEEVQTSDGGGDGPATNAVVEKFVSFSPASAVNIQPRMSIRHTNRKANEEENVLATSRWKDTFPDEANDARTDEEKKDVIVQRINTVRREGLGQNQVYTKQMYFYQAAQVKDFMRDRFRLFALPSSETLGKEMALLLDTSLNAINIGAFTDGETSVKVEDRVRGKDVFLVCSTISTDAVMELLLTVSALQRSSAKRVCVVIPYYGYSRQDRRTGFKREPIAAADMAKMLEEMGVDSVICVDLHNPLVKGFFSPIVPVDHLMPGPVAAAYFYEELFTGDEEDPNEVTGMEKSEQPKEDPKITIVAAHENQVFRANGFRSALQKLSGSSDIRVALVSTSTDVNVHNKTKTSTVVGDVEGRQCIIVDDIINTGSTLKGAIEAVHKSGASEVYAWATHGVFHNPENNAPEMFQEIEGLKYMLISNSVTNNRDLPPKIRTLSIAPLLAEAVVRSLHSESIMTMLDVNKPKTRTWSK</sequence>
<evidence type="ECO:0000256" key="3">
    <source>
        <dbReference type="ARBA" id="ARBA00013247"/>
    </source>
</evidence>
<evidence type="ECO:0000313" key="14">
    <source>
        <dbReference type="EMBL" id="KAK1747055.1"/>
    </source>
</evidence>
<keyword evidence="7" id="KW-0547">Nucleotide-binding</keyword>
<evidence type="ECO:0000259" key="13">
    <source>
        <dbReference type="Pfam" id="PF13793"/>
    </source>
</evidence>
<evidence type="ECO:0000256" key="9">
    <source>
        <dbReference type="ARBA" id="ARBA00022840"/>
    </source>
</evidence>
<dbReference type="Gene3D" id="3.40.50.2020">
    <property type="match status" value="2"/>
</dbReference>
<dbReference type="Proteomes" id="UP001224775">
    <property type="component" value="Unassembled WGS sequence"/>
</dbReference>
<evidence type="ECO:0000256" key="12">
    <source>
        <dbReference type="SAM" id="MobiDB-lite"/>
    </source>
</evidence>
<keyword evidence="6" id="KW-0545">Nucleotide biosynthesis</keyword>
<dbReference type="NCBIfam" id="TIGR01251">
    <property type="entry name" value="ribP_PPkin"/>
    <property type="match status" value="1"/>
</dbReference>
<evidence type="ECO:0000256" key="4">
    <source>
        <dbReference type="ARBA" id="ARBA00022679"/>
    </source>
</evidence>